<gene>
    <name evidence="2" type="primary">AUGUSTUS-3.0.2_08698</name>
    <name evidence="2" type="ORF">TcasGA2_TC008698</name>
</gene>
<dbReference type="Proteomes" id="UP000007266">
    <property type="component" value="Linkage group 7"/>
</dbReference>
<name>D6WSP9_TRICA</name>
<keyword evidence="3" id="KW-1185">Reference proteome</keyword>
<dbReference type="KEGG" id="tca:103313831"/>
<organism evidence="2 3">
    <name type="scientific">Tribolium castaneum</name>
    <name type="common">Red flour beetle</name>
    <dbReference type="NCBI Taxonomy" id="7070"/>
    <lineage>
        <taxon>Eukaryota</taxon>
        <taxon>Metazoa</taxon>
        <taxon>Ecdysozoa</taxon>
        <taxon>Arthropoda</taxon>
        <taxon>Hexapoda</taxon>
        <taxon>Insecta</taxon>
        <taxon>Pterygota</taxon>
        <taxon>Neoptera</taxon>
        <taxon>Endopterygota</taxon>
        <taxon>Coleoptera</taxon>
        <taxon>Polyphaga</taxon>
        <taxon>Cucujiformia</taxon>
        <taxon>Tenebrionidae</taxon>
        <taxon>Tenebrionidae incertae sedis</taxon>
        <taxon>Tribolium</taxon>
    </lineage>
</organism>
<feature type="compositionally biased region" description="Pro residues" evidence="1">
    <location>
        <begin position="1"/>
        <end position="13"/>
    </location>
</feature>
<sequence length="220" mass="24804">MGTPLPPVPPRPSPKAKKRPKLICPGKNESRPFFSIPCKTAKECTQLGNKNMLCCNNRCLKGVPAPSPEPVHSPTLFGLVQRVCPTELIPEIFEIKRCSEDSDCSPRICCPEKMLNGDIVGYCRTPEAKLDNIPGVRQFVEPFRLMMNYMQCTPPPPPILDVFPKECRYPLDCFPNLCCQERGKRYCRPPRRSLLTLLTTVAQRIVPTETAREIINRIAP</sequence>
<protein>
    <recommendedName>
        <fullName evidence="4">WAP domain-containing protein</fullName>
    </recommendedName>
</protein>
<evidence type="ECO:0000256" key="1">
    <source>
        <dbReference type="SAM" id="MobiDB-lite"/>
    </source>
</evidence>
<evidence type="ECO:0008006" key="4">
    <source>
        <dbReference type="Google" id="ProtNLM"/>
    </source>
</evidence>
<evidence type="ECO:0000313" key="3">
    <source>
        <dbReference type="Proteomes" id="UP000007266"/>
    </source>
</evidence>
<dbReference type="HOGENOM" id="CLU_101237_0_0_1"/>
<dbReference type="EMBL" id="KQ971354">
    <property type="protein sequence ID" value="EFA05886.2"/>
    <property type="molecule type" value="Genomic_DNA"/>
</dbReference>
<dbReference type="eggNOG" id="ENOG502SA7R">
    <property type="taxonomic scope" value="Eukaryota"/>
</dbReference>
<dbReference type="STRING" id="7070.D6WSP9"/>
<reference evidence="2 3" key="2">
    <citation type="journal article" date="2010" name="Nucleic Acids Res.">
        <title>BeetleBase in 2010: revisions to provide comprehensive genomic information for Tribolium castaneum.</title>
        <authorList>
            <person name="Kim H.S."/>
            <person name="Murphy T."/>
            <person name="Xia J."/>
            <person name="Caragea D."/>
            <person name="Park Y."/>
            <person name="Beeman R.W."/>
            <person name="Lorenzen M.D."/>
            <person name="Butcher S."/>
            <person name="Manak J.R."/>
            <person name="Brown S.J."/>
        </authorList>
    </citation>
    <scope>GENOME REANNOTATION</scope>
    <source>
        <strain evidence="2 3">Georgia GA2</strain>
    </source>
</reference>
<evidence type="ECO:0000313" key="2">
    <source>
        <dbReference type="EMBL" id="EFA05886.2"/>
    </source>
</evidence>
<dbReference type="OMA" id="NRICCPD"/>
<proteinExistence type="predicted"/>
<accession>D6WSP9</accession>
<reference evidence="2 3" key="1">
    <citation type="journal article" date="2008" name="Nature">
        <title>The genome of the model beetle and pest Tribolium castaneum.</title>
        <authorList>
            <consortium name="Tribolium Genome Sequencing Consortium"/>
            <person name="Richards S."/>
            <person name="Gibbs R.A."/>
            <person name="Weinstock G.M."/>
            <person name="Brown S.J."/>
            <person name="Denell R."/>
            <person name="Beeman R.W."/>
            <person name="Gibbs R."/>
            <person name="Beeman R.W."/>
            <person name="Brown S.J."/>
            <person name="Bucher G."/>
            <person name="Friedrich M."/>
            <person name="Grimmelikhuijzen C.J."/>
            <person name="Klingler M."/>
            <person name="Lorenzen M."/>
            <person name="Richards S."/>
            <person name="Roth S."/>
            <person name="Schroder R."/>
            <person name="Tautz D."/>
            <person name="Zdobnov E.M."/>
            <person name="Muzny D."/>
            <person name="Gibbs R.A."/>
            <person name="Weinstock G.M."/>
            <person name="Attaway T."/>
            <person name="Bell S."/>
            <person name="Buhay C.J."/>
            <person name="Chandrabose M.N."/>
            <person name="Chavez D."/>
            <person name="Clerk-Blankenburg K.P."/>
            <person name="Cree A."/>
            <person name="Dao M."/>
            <person name="Davis C."/>
            <person name="Chacko J."/>
            <person name="Dinh H."/>
            <person name="Dugan-Rocha S."/>
            <person name="Fowler G."/>
            <person name="Garner T.T."/>
            <person name="Garnes J."/>
            <person name="Gnirke A."/>
            <person name="Hawes A."/>
            <person name="Hernandez J."/>
            <person name="Hines S."/>
            <person name="Holder M."/>
            <person name="Hume J."/>
            <person name="Jhangiani S.N."/>
            <person name="Joshi V."/>
            <person name="Khan Z.M."/>
            <person name="Jackson L."/>
            <person name="Kovar C."/>
            <person name="Kowis A."/>
            <person name="Lee S."/>
            <person name="Lewis L.R."/>
            <person name="Margolis J."/>
            <person name="Morgan M."/>
            <person name="Nazareth L.V."/>
            <person name="Nguyen N."/>
            <person name="Okwuonu G."/>
            <person name="Parker D."/>
            <person name="Richards S."/>
            <person name="Ruiz S.J."/>
            <person name="Santibanez J."/>
            <person name="Savard J."/>
            <person name="Scherer S.E."/>
            <person name="Schneider B."/>
            <person name="Sodergren E."/>
            <person name="Tautz D."/>
            <person name="Vattahil S."/>
            <person name="Villasana D."/>
            <person name="White C.S."/>
            <person name="Wright R."/>
            <person name="Park Y."/>
            <person name="Beeman R.W."/>
            <person name="Lord J."/>
            <person name="Oppert B."/>
            <person name="Lorenzen M."/>
            <person name="Brown S."/>
            <person name="Wang L."/>
            <person name="Savard J."/>
            <person name="Tautz D."/>
            <person name="Richards S."/>
            <person name="Weinstock G."/>
            <person name="Gibbs R.A."/>
            <person name="Liu Y."/>
            <person name="Worley K."/>
            <person name="Weinstock G."/>
            <person name="Elsik C.G."/>
            <person name="Reese J.T."/>
            <person name="Elhaik E."/>
            <person name="Landan G."/>
            <person name="Graur D."/>
            <person name="Arensburger P."/>
            <person name="Atkinson P."/>
            <person name="Beeman R.W."/>
            <person name="Beidler J."/>
            <person name="Brown S.J."/>
            <person name="Demuth J.P."/>
            <person name="Drury D.W."/>
            <person name="Du Y.Z."/>
            <person name="Fujiwara H."/>
            <person name="Lorenzen M."/>
            <person name="Maselli V."/>
            <person name="Osanai M."/>
            <person name="Park Y."/>
            <person name="Robertson H.M."/>
            <person name="Tu Z."/>
            <person name="Wang J.J."/>
            <person name="Wang S."/>
            <person name="Richards S."/>
            <person name="Song H."/>
            <person name="Zhang L."/>
            <person name="Sodergren E."/>
            <person name="Werner D."/>
            <person name="Stanke M."/>
            <person name="Morgenstern B."/>
            <person name="Solovyev V."/>
            <person name="Kosarev P."/>
            <person name="Brown G."/>
            <person name="Chen H.C."/>
            <person name="Ermolaeva O."/>
            <person name="Hlavina W."/>
            <person name="Kapustin Y."/>
            <person name="Kiryutin B."/>
            <person name="Kitts P."/>
            <person name="Maglott D."/>
            <person name="Pruitt K."/>
            <person name="Sapojnikov V."/>
            <person name="Souvorov A."/>
            <person name="Mackey A.J."/>
            <person name="Waterhouse R.M."/>
            <person name="Wyder S."/>
            <person name="Zdobnov E.M."/>
            <person name="Zdobnov E.M."/>
            <person name="Wyder S."/>
            <person name="Kriventseva E.V."/>
            <person name="Kadowaki T."/>
            <person name="Bork P."/>
            <person name="Aranda M."/>
            <person name="Bao R."/>
            <person name="Beermann A."/>
            <person name="Berns N."/>
            <person name="Bolognesi R."/>
            <person name="Bonneton F."/>
            <person name="Bopp D."/>
            <person name="Brown S.J."/>
            <person name="Bucher G."/>
            <person name="Butts T."/>
            <person name="Chaumot A."/>
            <person name="Denell R.E."/>
            <person name="Ferrier D.E."/>
            <person name="Friedrich M."/>
            <person name="Gordon C.M."/>
            <person name="Jindra M."/>
            <person name="Klingler M."/>
            <person name="Lan Q."/>
            <person name="Lattorff H.M."/>
            <person name="Laudet V."/>
            <person name="von Levetsow C."/>
            <person name="Liu Z."/>
            <person name="Lutz R."/>
            <person name="Lynch J.A."/>
            <person name="da Fonseca R.N."/>
            <person name="Posnien N."/>
            <person name="Reuter R."/>
            <person name="Roth S."/>
            <person name="Savard J."/>
            <person name="Schinko J.B."/>
            <person name="Schmitt C."/>
            <person name="Schoppmeier M."/>
            <person name="Schroder R."/>
            <person name="Shippy T.D."/>
            <person name="Simonnet F."/>
            <person name="Marques-Souza H."/>
            <person name="Tautz D."/>
            <person name="Tomoyasu Y."/>
            <person name="Trauner J."/>
            <person name="Van der Zee M."/>
            <person name="Vervoort M."/>
            <person name="Wittkopp N."/>
            <person name="Wimmer E.A."/>
            <person name="Yang X."/>
            <person name="Jones A.K."/>
            <person name="Sattelle D.B."/>
            <person name="Ebert P.R."/>
            <person name="Nelson D."/>
            <person name="Scott J.G."/>
            <person name="Beeman R.W."/>
            <person name="Muthukrishnan S."/>
            <person name="Kramer K.J."/>
            <person name="Arakane Y."/>
            <person name="Beeman R.W."/>
            <person name="Zhu Q."/>
            <person name="Hogenkamp D."/>
            <person name="Dixit R."/>
            <person name="Oppert B."/>
            <person name="Jiang H."/>
            <person name="Zou Z."/>
            <person name="Marshall J."/>
            <person name="Elpidina E."/>
            <person name="Vinokurov K."/>
            <person name="Oppert C."/>
            <person name="Zou Z."/>
            <person name="Evans J."/>
            <person name="Lu Z."/>
            <person name="Zhao P."/>
            <person name="Sumathipala N."/>
            <person name="Altincicek B."/>
            <person name="Vilcinskas A."/>
            <person name="Williams M."/>
            <person name="Hultmark D."/>
            <person name="Hetru C."/>
            <person name="Jiang H."/>
            <person name="Grimmelikhuijzen C.J."/>
            <person name="Hauser F."/>
            <person name="Cazzamali G."/>
            <person name="Williamson M."/>
            <person name="Park Y."/>
            <person name="Li B."/>
            <person name="Tanaka Y."/>
            <person name="Predel R."/>
            <person name="Neupert S."/>
            <person name="Schachtner J."/>
            <person name="Verleyen P."/>
            <person name="Raible F."/>
            <person name="Bork P."/>
            <person name="Friedrich M."/>
            <person name="Walden K.K."/>
            <person name="Robertson H.M."/>
            <person name="Angeli S."/>
            <person name="Foret S."/>
            <person name="Bucher G."/>
            <person name="Schuetz S."/>
            <person name="Maleszka R."/>
            <person name="Wimmer E.A."/>
            <person name="Beeman R.W."/>
            <person name="Lorenzen M."/>
            <person name="Tomoyasu Y."/>
            <person name="Miller S.C."/>
            <person name="Grossmann D."/>
            <person name="Bucher G."/>
        </authorList>
    </citation>
    <scope>NUCLEOTIDE SEQUENCE [LARGE SCALE GENOMIC DNA]</scope>
    <source>
        <strain evidence="2 3">Georgia GA2</strain>
    </source>
</reference>
<dbReference type="AlphaFoldDB" id="D6WSP9"/>
<dbReference type="OrthoDB" id="8182951at2759"/>
<dbReference type="InParanoid" id="D6WSP9"/>
<feature type="region of interest" description="Disordered" evidence="1">
    <location>
        <begin position="1"/>
        <end position="21"/>
    </location>
</feature>